<dbReference type="EMBL" id="GBRH01215201">
    <property type="protein sequence ID" value="JAD82694.1"/>
    <property type="molecule type" value="Transcribed_RNA"/>
</dbReference>
<dbReference type="SUPFAM" id="SSF117856">
    <property type="entry name" value="AF0104/ALDC/Ptd012-like"/>
    <property type="match status" value="1"/>
</dbReference>
<feature type="region of interest" description="Disordered" evidence="2">
    <location>
        <begin position="26"/>
        <end position="111"/>
    </location>
</feature>
<dbReference type="FunFam" id="3.30.1330.80:FF:000001">
    <property type="entry name" value="AT-hook motif nuclear-localized protein"/>
    <property type="match status" value="1"/>
</dbReference>
<accession>A0A0A9D285</accession>
<sequence length="329" mass="32599">MAGMDPGGGGGAGVALHYLDLLRAQQQYQPSPLSPTSHVKMERSGPSPDRDKNPATGADLEESGAGGGDQPSSSALVRAEGGAGSAGLTKKPRGRPLGSKNKPKPPIIITRDSPNALHSHVLEVAAGADVVECISEYARRRGRGVCVLSGGGAVSNVALRQPGAEPPGSLVATLRGQFEILSITGTVLPPPAPPAASSLTVFLAGGQGQVVGGSVVGQLVAAGAVVLMAASFANAVYERLPLEGEEEEAATATATATAAGEPQGAAEPAVAQPQQQEASQSSGVTGGDAGGVGIGQGMSLYDLAGGNVGGYQLPGGNFSSWTGGMRPPF</sequence>
<organism evidence="4">
    <name type="scientific">Arundo donax</name>
    <name type="common">Giant reed</name>
    <name type="synonym">Donax arundinaceus</name>
    <dbReference type="NCBI Taxonomy" id="35708"/>
    <lineage>
        <taxon>Eukaryota</taxon>
        <taxon>Viridiplantae</taxon>
        <taxon>Streptophyta</taxon>
        <taxon>Embryophyta</taxon>
        <taxon>Tracheophyta</taxon>
        <taxon>Spermatophyta</taxon>
        <taxon>Magnoliopsida</taxon>
        <taxon>Liliopsida</taxon>
        <taxon>Poales</taxon>
        <taxon>Poaceae</taxon>
        <taxon>PACMAD clade</taxon>
        <taxon>Arundinoideae</taxon>
        <taxon>Arundineae</taxon>
        <taxon>Arundo</taxon>
    </lineage>
</organism>
<dbReference type="Gene3D" id="3.30.1330.80">
    <property type="entry name" value="Hypothetical protein, similar to alpha- acetolactate decarboxylase, domain 2"/>
    <property type="match status" value="1"/>
</dbReference>
<dbReference type="GO" id="GO:0003700">
    <property type="term" value="F:DNA-binding transcription factor activity"/>
    <property type="evidence" value="ECO:0007669"/>
    <property type="project" value="TreeGrafter"/>
</dbReference>
<dbReference type="PANTHER" id="PTHR31100:SF52">
    <property type="entry name" value="AT-HOOK MOTIF NUCLEAR-LOCALIZED PROTEIN"/>
    <property type="match status" value="1"/>
</dbReference>
<reference evidence="4" key="1">
    <citation type="submission" date="2014-09" db="EMBL/GenBank/DDBJ databases">
        <authorList>
            <person name="Magalhaes I.L.F."/>
            <person name="Oliveira U."/>
            <person name="Santos F.R."/>
            <person name="Vidigal T.H.D.A."/>
            <person name="Brescovit A.D."/>
            <person name="Santos A.J."/>
        </authorList>
    </citation>
    <scope>NUCLEOTIDE SEQUENCE</scope>
    <source>
        <tissue evidence="4">Shoot tissue taken approximately 20 cm above the soil surface</tissue>
    </source>
</reference>
<dbReference type="GO" id="GO:0005634">
    <property type="term" value="C:nucleus"/>
    <property type="evidence" value="ECO:0007669"/>
    <property type="project" value="UniProtKB-SubCell"/>
</dbReference>
<dbReference type="Pfam" id="PF03479">
    <property type="entry name" value="PCC"/>
    <property type="match status" value="1"/>
</dbReference>
<reference evidence="4" key="2">
    <citation type="journal article" date="2015" name="Data Brief">
        <title>Shoot transcriptome of the giant reed, Arundo donax.</title>
        <authorList>
            <person name="Barrero R.A."/>
            <person name="Guerrero F.D."/>
            <person name="Moolhuijzen P."/>
            <person name="Goolsby J.A."/>
            <person name="Tidwell J."/>
            <person name="Bellgard S.E."/>
            <person name="Bellgard M.I."/>
        </authorList>
    </citation>
    <scope>NUCLEOTIDE SEQUENCE</scope>
    <source>
        <tissue evidence="4">Shoot tissue taken approximately 20 cm above the soil surface</tissue>
    </source>
</reference>
<feature type="domain" description="PPC" evidence="3">
    <location>
        <begin position="114"/>
        <end position="255"/>
    </location>
</feature>
<dbReference type="AlphaFoldDB" id="A0A0A9D285"/>
<evidence type="ECO:0000256" key="2">
    <source>
        <dbReference type="SAM" id="MobiDB-lite"/>
    </source>
</evidence>
<evidence type="ECO:0000313" key="4">
    <source>
        <dbReference type="EMBL" id="JAD82694.1"/>
    </source>
</evidence>
<evidence type="ECO:0000259" key="3">
    <source>
        <dbReference type="PROSITE" id="PS51742"/>
    </source>
</evidence>
<feature type="compositionally biased region" description="Polar residues" evidence="2">
    <location>
        <begin position="26"/>
        <end position="37"/>
    </location>
</feature>
<dbReference type="CDD" id="cd11378">
    <property type="entry name" value="DUF296"/>
    <property type="match status" value="1"/>
</dbReference>
<dbReference type="GO" id="GO:0010228">
    <property type="term" value="P:vegetative to reproductive phase transition of meristem"/>
    <property type="evidence" value="ECO:0007669"/>
    <property type="project" value="TreeGrafter"/>
</dbReference>
<protein>
    <recommendedName>
        <fullName evidence="3">PPC domain-containing protein</fullName>
    </recommendedName>
</protein>
<comment type="subcellular location">
    <subcellularLocation>
        <location evidence="1">Nucleus</location>
    </subcellularLocation>
</comment>
<proteinExistence type="predicted"/>
<name>A0A0A9D285_ARUDO</name>
<dbReference type="GO" id="GO:0003680">
    <property type="term" value="F:minor groove of adenine-thymine-rich DNA binding"/>
    <property type="evidence" value="ECO:0007669"/>
    <property type="project" value="InterPro"/>
</dbReference>
<dbReference type="InterPro" id="IPR005175">
    <property type="entry name" value="PPC_dom"/>
</dbReference>
<feature type="compositionally biased region" description="Low complexity" evidence="2">
    <location>
        <begin position="250"/>
        <end position="278"/>
    </location>
</feature>
<feature type="region of interest" description="Disordered" evidence="2">
    <location>
        <begin position="246"/>
        <end position="289"/>
    </location>
</feature>
<dbReference type="InterPro" id="IPR014476">
    <property type="entry name" value="AHL15-29"/>
</dbReference>
<evidence type="ECO:0000256" key="1">
    <source>
        <dbReference type="ARBA" id="ARBA00004123"/>
    </source>
</evidence>
<feature type="compositionally biased region" description="Basic and acidic residues" evidence="2">
    <location>
        <begin position="39"/>
        <end position="53"/>
    </location>
</feature>
<dbReference type="PROSITE" id="PS51742">
    <property type="entry name" value="PPC"/>
    <property type="match status" value="1"/>
</dbReference>
<dbReference type="PANTHER" id="PTHR31100">
    <property type="entry name" value="AT-HOOK MOTIF NUCLEAR-LOCALIZED PROTEIN 15"/>
    <property type="match status" value="1"/>
</dbReference>